<comment type="caution">
    <text evidence="1">The sequence shown here is derived from an EMBL/GenBank/DDBJ whole genome shotgun (WGS) entry which is preliminary data.</text>
</comment>
<proteinExistence type="predicted"/>
<keyword evidence="2" id="KW-1185">Reference proteome</keyword>
<accession>A0ABN8N7Q1</accession>
<evidence type="ECO:0000313" key="1">
    <source>
        <dbReference type="EMBL" id="CAH3042244.1"/>
    </source>
</evidence>
<evidence type="ECO:0000313" key="2">
    <source>
        <dbReference type="Proteomes" id="UP001159405"/>
    </source>
</evidence>
<dbReference type="EMBL" id="CALNXK010000010">
    <property type="protein sequence ID" value="CAH3042244.1"/>
    <property type="molecule type" value="Genomic_DNA"/>
</dbReference>
<gene>
    <name evidence="1" type="ORF">PLOB_00001035</name>
</gene>
<organism evidence="1 2">
    <name type="scientific">Porites lobata</name>
    <dbReference type="NCBI Taxonomy" id="104759"/>
    <lineage>
        <taxon>Eukaryota</taxon>
        <taxon>Metazoa</taxon>
        <taxon>Cnidaria</taxon>
        <taxon>Anthozoa</taxon>
        <taxon>Hexacorallia</taxon>
        <taxon>Scleractinia</taxon>
        <taxon>Fungiina</taxon>
        <taxon>Poritidae</taxon>
        <taxon>Porites</taxon>
    </lineage>
</organism>
<reference evidence="1 2" key="1">
    <citation type="submission" date="2022-05" db="EMBL/GenBank/DDBJ databases">
        <authorList>
            <consortium name="Genoscope - CEA"/>
            <person name="William W."/>
        </authorList>
    </citation>
    <scope>NUCLEOTIDE SEQUENCE [LARGE SCALE GENOMIC DNA]</scope>
</reference>
<evidence type="ECO:0008006" key="3">
    <source>
        <dbReference type="Google" id="ProtNLM"/>
    </source>
</evidence>
<dbReference type="Proteomes" id="UP001159405">
    <property type="component" value="Unassembled WGS sequence"/>
</dbReference>
<sequence>MPNPQEPNPHLPTPVKFSRLLYLLSGYNHSTVMFLSDGFTHGFPLHFQGIRESSHAKNLLSAVQNPTVVDAKIAKELAAGRLAGPFDSPPISPFVVSPLGVVPKKSPGEFRLIHHLSFPKGASVNDGISHENSTVCYATIGDAIRCIKLAGQGSYLAKTDIQNAFRIIPIQSDDYGLLGMH</sequence>
<name>A0ABN8N7Q1_9CNID</name>
<protein>
    <recommendedName>
        <fullName evidence="3">Reverse transcriptase domain-containing protein</fullName>
    </recommendedName>
</protein>